<organism evidence="1 2">
    <name type="scientific">Terribacillus saccharophilus</name>
    <dbReference type="NCBI Taxonomy" id="361277"/>
    <lineage>
        <taxon>Bacteria</taxon>
        <taxon>Bacillati</taxon>
        <taxon>Bacillota</taxon>
        <taxon>Bacilli</taxon>
        <taxon>Bacillales</taxon>
        <taxon>Bacillaceae</taxon>
        <taxon>Terribacillus</taxon>
    </lineage>
</organism>
<dbReference type="GeneID" id="301155808"/>
<protein>
    <recommendedName>
        <fullName evidence="3">Phr family secreted Rap phosphatase inhibitor</fullName>
    </recommendedName>
</protein>
<evidence type="ECO:0008006" key="3">
    <source>
        <dbReference type="Google" id="ProtNLM"/>
    </source>
</evidence>
<comment type="caution">
    <text evidence="1">The sequence shown here is derived from an EMBL/GenBank/DDBJ whole genome shotgun (WGS) entry which is preliminary data.</text>
</comment>
<sequence>MKKVIFSLVLIGTIVISSLVGYANHHGTTEKPTDLGSAVFLLEILDK</sequence>
<dbReference type="RefSeq" id="WP_164072078.1">
    <property type="nucleotide sequence ID" value="NZ_CP008876.1"/>
</dbReference>
<name>A0AAX2EH26_9BACI</name>
<dbReference type="Proteomes" id="UP000199735">
    <property type="component" value="Unassembled WGS sequence"/>
</dbReference>
<dbReference type="EMBL" id="FOCD01000002">
    <property type="protein sequence ID" value="SEN53271.1"/>
    <property type="molecule type" value="Genomic_DNA"/>
</dbReference>
<evidence type="ECO:0000313" key="2">
    <source>
        <dbReference type="Proteomes" id="UP000199735"/>
    </source>
</evidence>
<reference evidence="1 2" key="1">
    <citation type="submission" date="2016-10" db="EMBL/GenBank/DDBJ databases">
        <authorList>
            <person name="Varghese N."/>
            <person name="Submissions S."/>
        </authorList>
    </citation>
    <scope>NUCLEOTIDE SEQUENCE [LARGE SCALE GENOMIC DNA]</scope>
    <source>
        <strain evidence="1 2">DSM 21619</strain>
    </source>
</reference>
<gene>
    <name evidence="1" type="ORF">SAMN04489762_2465</name>
</gene>
<evidence type="ECO:0000313" key="1">
    <source>
        <dbReference type="EMBL" id="SEN53271.1"/>
    </source>
</evidence>
<dbReference type="AlphaFoldDB" id="A0AAX2EH26"/>
<proteinExistence type="predicted"/>
<accession>A0AAX2EH26</accession>